<dbReference type="Gramene" id="Zm00001eb125010_T001">
    <property type="protein sequence ID" value="Zm00001eb125010_P001"/>
    <property type="gene ID" value="Zm00001eb125010"/>
</dbReference>
<dbReference type="InterPro" id="IPR031107">
    <property type="entry name" value="Small_HSP"/>
</dbReference>
<feature type="compositionally biased region" description="Polar residues" evidence="4">
    <location>
        <begin position="81"/>
        <end position="95"/>
    </location>
</feature>
<dbReference type="GO" id="GO:0009408">
    <property type="term" value="P:response to heat"/>
    <property type="evidence" value="ECO:0000318"/>
    <property type="project" value="GO_Central"/>
</dbReference>
<dbReference type="InterPro" id="IPR008978">
    <property type="entry name" value="HSP20-like_chaperone"/>
</dbReference>
<evidence type="ECO:0000259" key="5">
    <source>
        <dbReference type="PROSITE" id="PS01031"/>
    </source>
</evidence>
<dbReference type="InParanoid" id="A0A804N0A8"/>
<evidence type="ECO:0000313" key="7">
    <source>
        <dbReference type="Proteomes" id="UP000007305"/>
    </source>
</evidence>
<dbReference type="GO" id="GO:0006457">
    <property type="term" value="P:protein folding"/>
    <property type="evidence" value="ECO:0000318"/>
    <property type="project" value="GO_Central"/>
</dbReference>
<evidence type="ECO:0000256" key="3">
    <source>
        <dbReference type="RuleBase" id="RU003616"/>
    </source>
</evidence>
<keyword evidence="7" id="KW-1185">Reference proteome</keyword>
<dbReference type="GO" id="GO:0051259">
    <property type="term" value="P:protein complex oligomerization"/>
    <property type="evidence" value="ECO:0000318"/>
    <property type="project" value="GO_Central"/>
</dbReference>
<reference evidence="6" key="3">
    <citation type="submission" date="2021-05" db="UniProtKB">
        <authorList>
            <consortium name="EnsemblPlants"/>
        </authorList>
    </citation>
    <scope>IDENTIFICATION</scope>
    <source>
        <strain evidence="6">cv. B73</strain>
    </source>
</reference>
<reference evidence="6" key="2">
    <citation type="submission" date="2019-07" db="EMBL/GenBank/DDBJ databases">
        <authorList>
            <person name="Seetharam A."/>
            <person name="Woodhouse M."/>
            <person name="Cannon E."/>
        </authorList>
    </citation>
    <scope>NUCLEOTIDE SEQUENCE [LARGE SCALE GENOMIC DNA]</scope>
    <source>
        <strain evidence="6">cv. B73</strain>
    </source>
</reference>
<feature type="domain" description="SHSP" evidence="5">
    <location>
        <begin position="143"/>
        <end position="261"/>
    </location>
</feature>
<evidence type="ECO:0000256" key="2">
    <source>
        <dbReference type="PROSITE-ProRule" id="PRU00285"/>
    </source>
</evidence>
<dbReference type="Gene3D" id="2.60.40.790">
    <property type="match status" value="1"/>
</dbReference>
<dbReference type="PROSITE" id="PS01031">
    <property type="entry name" value="SHSP"/>
    <property type="match status" value="1"/>
</dbReference>
<dbReference type="InterPro" id="IPR002068">
    <property type="entry name" value="A-crystallin/Hsp20_dom"/>
</dbReference>
<dbReference type="SUPFAM" id="SSF49764">
    <property type="entry name" value="HSP20-like chaperones"/>
    <property type="match status" value="1"/>
</dbReference>
<evidence type="ECO:0000313" key="6">
    <source>
        <dbReference type="EnsemblPlants" id="Zm00001eb125010_P001"/>
    </source>
</evidence>
<dbReference type="FunCoup" id="A0A804N0A8">
    <property type="interactions" value="481"/>
</dbReference>
<dbReference type="Proteomes" id="UP000007305">
    <property type="component" value="Chromosome 3"/>
</dbReference>
<evidence type="ECO:0000256" key="1">
    <source>
        <dbReference type="ARBA" id="ARBA00023016"/>
    </source>
</evidence>
<dbReference type="GO" id="GO:0051082">
    <property type="term" value="F:unfolded protein binding"/>
    <property type="evidence" value="ECO:0000318"/>
    <property type="project" value="GO_Central"/>
</dbReference>
<protein>
    <recommendedName>
        <fullName evidence="5">SHSP domain-containing protein</fullName>
    </recommendedName>
</protein>
<dbReference type="GO" id="GO:0042542">
    <property type="term" value="P:response to hydrogen peroxide"/>
    <property type="evidence" value="ECO:0000318"/>
    <property type="project" value="GO_Central"/>
</dbReference>
<dbReference type="FunFam" id="2.60.40.790:FF:000071">
    <property type="entry name" value="17.9 kDa heat shock protein 2"/>
    <property type="match status" value="1"/>
</dbReference>
<dbReference type="AlphaFoldDB" id="A0A804N0A8"/>
<dbReference type="GO" id="GO:0009651">
    <property type="term" value="P:response to salt stress"/>
    <property type="evidence" value="ECO:0000318"/>
    <property type="project" value="GO_Central"/>
</dbReference>
<dbReference type="PANTHER" id="PTHR11527">
    <property type="entry name" value="HEAT-SHOCK PROTEIN 20 FAMILY MEMBER"/>
    <property type="match status" value="1"/>
</dbReference>
<accession>A0A804N0A8</accession>
<feature type="region of interest" description="Disordered" evidence="4">
    <location>
        <begin position="36"/>
        <end position="97"/>
    </location>
</feature>
<evidence type="ECO:0000256" key="4">
    <source>
        <dbReference type="SAM" id="MobiDB-lite"/>
    </source>
</evidence>
<comment type="similarity">
    <text evidence="2 3">Belongs to the small heat shock protein (HSP20) family.</text>
</comment>
<keyword evidence="1" id="KW-0346">Stress response</keyword>
<evidence type="ECO:0007829" key="8">
    <source>
        <dbReference type="PeptideAtlas" id="A0A804N0A8"/>
    </source>
</evidence>
<organism evidence="6 7">
    <name type="scientific">Zea mays</name>
    <name type="common">Maize</name>
    <dbReference type="NCBI Taxonomy" id="4577"/>
    <lineage>
        <taxon>Eukaryota</taxon>
        <taxon>Viridiplantae</taxon>
        <taxon>Streptophyta</taxon>
        <taxon>Embryophyta</taxon>
        <taxon>Tracheophyta</taxon>
        <taxon>Spermatophyta</taxon>
        <taxon>Magnoliopsida</taxon>
        <taxon>Liliopsida</taxon>
        <taxon>Poales</taxon>
        <taxon>Poaceae</taxon>
        <taxon>PACMAD clade</taxon>
        <taxon>Panicoideae</taxon>
        <taxon>Andropogonodae</taxon>
        <taxon>Andropogoneae</taxon>
        <taxon>Tripsacinae</taxon>
        <taxon>Zea</taxon>
    </lineage>
</organism>
<name>A0A804N0A8_MAIZE</name>
<sequence length="273" mass="29227">MASQRRIAPVGARSIGWEDGDVGRAANRRAPLSIRSRISPRQANLPNRPRSHHYSTAVHPTGRVRGWRAPSRRSRAPINSRARTSAEQQQQLQQDTPKHLASLPHLLLGAAKLLDTLALDSWVRNPFTIFGTAVAADAWLASDTSAFANTHIESRDTAAAYVFSAALPPGVKKEEVTVELDEGNVLVIAGERSVCRQERSDGCHHIERSRATFLARFHLPEDAAVDGVRAALDAGRLTVTVPKVGAAAAAIVPEKPAADAPALAPVPVEAGPC</sequence>
<dbReference type="EnsemblPlants" id="Zm00001eb125010_T001">
    <property type="protein sequence ID" value="Zm00001eb125010_P001"/>
    <property type="gene ID" value="Zm00001eb125010"/>
</dbReference>
<keyword evidence="8" id="KW-1267">Proteomics identification</keyword>
<dbReference type="Pfam" id="PF00011">
    <property type="entry name" value="HSP20"/>
    <property type="match status" value="1"/>
</dbReference>
<proteinExistence type="evidence at protein level"/>
<reference evidence="7" key="1">
    <citation type="submission" date="2015-12" db="EMBL/GenBank/DDBJ databases">
        <title>Update maize B73 reference genome by single molecule sequencing technologies.</title>
        <authorList>
            <consortium name="Maize Genome Sequencing Project"/>
            <person name="Ware D."/>
        </authorList>
    </citation>
    <scope>NUCLEOTIDE SEQUENCE [LARGE SCALE GENOMIC DNA]</scope>
    <source>
        <strain evidence="7">cv. B73</strain>
    </source>
</reference>